<evidence type="ECO:0000313" key="11">
    <source>
        <dbReference type="Proteomes" id="UP001610444"/>
    </source>
</evidence>
<dbReference type="PRINTS" id="PR00385">
    <property type="entry name" value="P450"/>
</dbReference>
<evidence type="ECO:0000256" key="4">
    <source>
        <dbReference type="ARBA" id="ARBA00022723"/>
    </source>
</evidence>
<organism evidence="10 11">
    <name type="scientific">Aspergillus pseudodeflectus</name>
    <dbReference type="NCBI Taxonomy" id="176178"/>
    <lineage>
        <taxon>Eukaryota</taxon>
        <taxon>Fungi</taxon>
        <taxon>Dikarya</taxon>
        <taxon>Ascomycota</taxon>
        <taxon>Pezizomycotina</taxon>
        <taxon>Eurotiomycetes</taxon>
        <taxon>Eurotiomycetidae</taxon>
        <taxon>Eurotiales</taxon>
        <taxon>Aspergillaceae</taxon>
        <taxon>Aspergillus</taxon>
        <taxon>Aspergillus subgen. Nidulantes</taxon>
    </lineage>
</organism>
<comment type="cofactor">
    <cofactor evidence="1">
        <name>heme</name>
        <dbReference type="ChEBI" id="CHEBI:30413"/>
    </cofactor>
</comment>
<sequence>MITKAQYLSWAENPALVAGTVLACTTVSWVIYCLLLSPLRGYPGPLVARLSPLWIVMQCRKGQRSQAVSDLHKKYGDFVRISPNHISIADPKAVQEIYGHKTGIRSQSLGCVKTNIGSLSPFHQVEPVLFNTRDPKVHQRKKKIVSPAFSARGLQDFEPHMSRDIRKLIDLINERVQTSEGTTKLDFNEYCNFAFGESFGFLDRGQDYLNLIDAVDARGEALNALGHLPRLIRESIKIFPLDPFWSQGMRGTQALAAIGTKAYFNRRDQATSRKDLLSLLFNAKDPDTGSPLDEKEIIAESISFIVGGSDTTSTSMTNVVDIVSRDEAVQRRLQAELDAAFPGEMSPSWVPDFKTIENLPVLNAVVRETMRFRPTSATGLERVTPKGGKVVAGRFLPEGTLVSVPTFSVHHSSRAFQDADTFNYERWLAEDSGKLLDSFVPFSVGPRACIGRNFAWMEMFKTLAALFKLFHIERVPVGDTQLREGFFVKTKECHITLSRR</sequence>
<evidence type="ECO:0000256" key="6">
    <source>
        <dbReference type="ARBA" id="ARBA00023004"/>
    </source>
</evidence>
<feature type="transmembrane region" description="Helical" evidence="9">
    <location>
        <begin position="15"/>
        <end position="35"/>
    </location>
</feature>
<evidence type="ECO:0000256" key="5">
    <source>
        <dbReference type="ARBA" id="ARBA00023002"/>
    </source>
</evidence>
<evidence type="ECO:0000256" key="9">
    <source>
        <dbReference type="SAM" id="Phobius"/>
    </source>
</evidence>
<evidence type="ECO:0000256" key="3">
    <source>
        <dbReference type="ARBA" id="ARBA00022617"/>
    </source>
</evidence>
<dbReference type="SUPFAM" id="SSF48264">
    <property type="entry name" value="Cytochrome P450"/>
    <property type="match status" value="1"/>
</dbReference>
<evidence type="ECO:0000256" key="8">
    <source>
        <dbReference type="RuleBase" id="RU000461"/>
    </source>
</evidence>
<dbReference type="PANTHER" id="PTHR24305">
    <property type="entry name" value="CYTOCHROME P450"/>
    <property type="match status" value="1"/>
</dbReference>
<reference evidence="10 11" key="1">
    <citation type="submission" date="2024-07" db="EMBL/GenBank/DDBJ databases">
        <title>Section-level genome sequencing and comparative genomics of Aspergillus sections Usti and Cavernicolus.</title>
        <authorList>
            <consortium name="Lawrence Berkeley National Laboratory"/>
            <person name="Nybo J.L."/>
            <person name="Vesth T.C."/>
            <person name="Theobald S."/>
            <person name="Frisvad J.C."/>
            <person name="Larsen T.O."/>
            <person name="Kjaerboelling I."/>
            <person name="Rothschild-Mancinelli K."/>
            <person name="Lyhne E.K."/>
            <person name="Kogle M.E."/>
            <person name="Barry K."/>
            <person name="Clum A."/>
            <person name="Na H."/>
            <person name="Ledsgaard L."/>
            <person name="Lin J."/>
            <person name="Lipzen A."/>
            <person name="Kuo A."/>
            <person name="Riley R."/>
            <person name="Mondo S."/>
            <person name="LaButti K."/>
            <person name="Haridas S."/>
            <person name="Pangalinan J."/>
            <person name="Salamov A.A."/>
            <person name="Simmons B.A."/>
            <person name="Magnuson J.K."/>
            <person name="Chen J."/>
            <person name="Drula E."/>
            <person name="Henrissat B."/>
            <person name="Wiebenga A."/>
            <person name="Lubbers R.J."/>
            <person name="Gomes A.C."/>
            <person name="Macurrencykelacurrency M.R."/>
            <person name="Stajich J."/>
            <person name="Grigoriev I.V."/>
            <person name="Mortensen U.H."/>
            <person name="De vries R.P."/>
            <person name="Baker S.E."/>
            <person name="Andersen M.R."/>
        </authorList>
    </citation>
    <scope>NUCLEOTIDE SEQUENCE [LARGE SCALE GENOMIC DNA]</scope>
    <source>
        <strain evidence="10 11">CBS 756.74</strain>
    </source>
</reference>
<keyword evidence="5 8" id="KW-0560">Oxidoreductase</keyword>
<keyword evidence="4 8" id="KW-0479">Metal-binding</keyword>
<dbReference type="Proteomes" id="UP001610444">
    <property type="component" value="Unassembled WGS sequence"/>
</dbReference>
<dbReference type="InterPro" id="IPR002401">
    <property type="entry name" value="Cyt_P450_E_grp-I"/>
</dbReference>
<dbReference type="PANTHER" id="PTHR24305:SF29">
    <property type="entry name" value="BENZOATE-PARA-HYDROXYLASE"/>
    <property type="match status" value="1"/>
</dbReference>
<comment type="similarity">
    <text evidence="2 8">Belongs to the cytochrome P450 family.</text>
</comment>
<evidence type="ECO:0000313" key="10">
    <source>
        <dbReference type="EMBL" id="KAL2837453.1"/>
    </source>
</evidence>
<keyword evidence="6 8" id="KW-0408">Iron</keyword>
<dbReference type="Gene3D" id="1.10.630.10">
    <property type="entry name" value="Cytochrome P450"/>
    <property type="match status" value="1"/>
</dbReference>
<dbReference type="CDD" id="cd11061">
    <property type="entry name" value="CYP67-like"/>
    <property type="match status" value="1"/>
</dbReference>
<evidence type="ECO:0000256" key="1">
    <source>
        <dbReference type="ARBA" id="ARBA00001971"/>
    </source>
</evidence>
<name>A0ABR4JBL2_9EURO</name>
<keyword evidence="9" id="KW-0812">Transmembrane</keyword>
<keyword evidence="9" id="KW-1133">Transmembrane helix</keyword>
<dbReference type="PROSITE" id="PS51257">
    <property type="entry name" value="PROKAR_LIPOPROTEIN"/>
    <property type="match status" value="1"/>
</dbReference>
<dbReference type="EMBL" id="JBFXLR010000097">
    <property type="protein sequence ID" value="KAL2837453.1"/>
    <property type="molecule type" value="Genomic_DNA"/>
</dbReference>
<keyword evidence="9" id="KW-0472">Membrane</keyword>
<accession>A0ABR4JBL2</accession>
<keyword evidence="3 8" id="KW-0349">Heme</keyword>
<dbReference type="PROSITE" id="PS00086">
    <property type="entry name" value="CYTOCHROME_P450"/>
    <property type="match status" value="1"/>
</dbReference>
<dbReference type="InterPro" id="IPR050121">
    <property type="entry name" value="Cytochrome_P450_monoxygenase"/>
</dbReference>
<dbReference type="RefSeq" id="XP_070892555.1">
    <property type="nucleotide sequence ID" value="XM_071043721.1"/>
</dbReference>
<dbReference type="InterPro" id="IPR036396">
    <property type="entry name" value="Cyt_P450_sf"/>
</dbReference>
<dbReference type="InterPro" id="IPR001128">
    <property type="entry name" value="Cyt_P450"/>
</dbReference>
<protein>
    <submittedName>
        <fullName evidence="10">Cytochrome P450</fullName>
    </submittedName>
</protein>
<evidence type="ECO:0000256" key="7">
    <source>
        <dbReference type="ARBA" id="ARBA00023033"/>
    </source>
</evidence>
<keyword evidence="11" id="KW-1185">Reference proteome</keyword>
<keyword evidence="7 8" id="KW-0503">Monooxygenase</keyword>
<dbReference type="PRINTS" id="PR00463">
    <property type="entry name" value="EP450I"/>
</dbReference>
<comment type="caution">
    <text evidence="10">The sequence shown here is derived from an EMBL/GenBank/DDBJ whole genome shotgun (WGS) entry which is preliminary data.</text>
</comment>
<evidence type="ECO:0000256" key="2">
    <source>
        <dbReference type="ARBA" id="ARBA00010617"/>
    </source>
</evidence>
<proteinExistence type="inferred from homology"/>
<dbReference type="Pfam" id="PF00067">
    <property type="entry name" value="p450"/>
    <property type="match status" value="1"/>
</dbReference>
<dbReference type="GeneID" id="98158885"/>
<dbReference type="InterPro" id="IPR017972">
    <property type="entry name" value="Cyt_P450_CS"/>
</dbReference>
<gene>
    <name evidence="10" type="ORF">BJX68DRAFT_259582</name>
</gene>